<organism evidence="2 3">
    <name type="scientific">Syncephalastrum racemosum</name>
    <name type="common">Filamentous fungus</name>
    <dbReference type="NCBI Taxonomy" id="13706"/>
    <lineage>
        <taxon>Eukaryota</taxon>
        <taxon>Fungi</taxon>
        <taxon>Fungi incertae sedis</taxon>
        <taxon>Mucoromycota</taxon>
        <taxon>Mucoromycotina</taxon>
        <taxon>Mucoromycetes</taxon>
        <taxon>Mucorales</taxon>
        <taxon>Syncephalastraceae</taxon>
        <taxon>Syncephalastrum</taxon>
    </lineage>
</organism>
<reference evidence="2 3" key="1">
    <citation type="submission" date="2016-07" db="EMBL/GenBank/DDBJ databases">
        <title>Pervasive Adenine N6-methylation of Active Genes in Fungi.</title>
        <authorList>
            <consortium name="DOE Joint Genome Institute"/>
            <person name="Mondo S.J."/>
            <person name="Dannebaum R.O."/>
            <person name="Kuo R.C."/>
            <person name="Labutti K."/>
            <person name="Haridas S."/>
            <person name="Kuo A."/>
            <person name="Salamov A."/>
            <person name="Ahrendt S.R."/>
            <person name="Lipzen A."/>
            <person name="Sullivan W."/>
            <person name="Andreopoulos W.B."/>
            <person name="Clum A."/>
            <person name="Lindquist E."/>
            <person name="Daum C."/>
            <person name="Ramamoorthy G.K."/>
            <person name="Gryganskyi A."/>
            <person name="Culley D."/>
            <person name="Magnuson J.K."/>
            <person name="James T.Y."/>
            <person name="O'Malley M.A."/>
            <person name="Stajich J.E."/>
            <person name="Spatafora J.W."/>
            <person name="Visel A."/>
            <person name="Grigoriev I.V."/>
        </authorList>
    </citation>
    <scope>NUCLEOTIDE SEQUENCE [LARGE SCALE GENOMIC DNA]</scope>
    <source>
        <strain evidence="2 3">NRRL 2496</strain>
    </source>
</reference>
<sequence length="134" mass="14988">MSDKNVNALGERFQELRSLQGQYNGGEFNETVDSPNGEKYQVMKSLGDQLGLPGTAAADILARLGKPDELTPSLQSSAGVPVMPGPAMTGGQVQQQQQQSYYLVYYWRQKHDYLYFKIDPVNETVITSDWHKTE</sequence>
<dbReference type="EMBL" id="MCGN01000004">
    <property type="protein sequence ID" value="ORY97852.1"/>
    <property type="molecule type" value="Genomic_DNA"/>
</dbReference>
<comment type="caution">
    <text evidence="2">The sequence shown here is derived from an EMBL/GenBank/DDBJ whole genome shotgun (WGS) entry which is preliminary data.</text>
</comment>
<dbReference type="Proteomes" id="UP000242180">
    <property type="component" value="Unassembled WGS sequence"/>
</dbReference>
<accession>A0A1X2HG24</accession>
<feature type="region of interest" description="Disordered" evidence="1">
    <location>
        <begin position="72"/>
        <end position="91"/>
    </location>
</feature>
<evidence type="ECO:0000256" key="1">
    <source>
        <dbReference type="SAM" id="MobiDB-lite"/>
    </source>
</evidence>
<evidence type="ECO:0000313" key="2">
    <source>
        <dbReference type="EMBL" id="ORY97852.1"/>
    </source>
</evidence>
<evidence type="ECO:0000313" key="3">
    <source>
        <dbReference type="Proteomes" id="UP000242180"/>
    </source>
</evidence>
<dbReference type="AlphaFoldDB" id="A0A1X2HG24"/>
<gene>
    <name evidence="2" type="ORF">BCR43DRAFT_490465</name>
</gene>
<name>A0A1X2HG24_SYNRA</name>
<proteinExistence type="predicted"/>
<dbReference type="InParanoid" id="A0A1X2HG24"/>
<protein>
    <submittedName>
        <fullName evidence="2">Uncharacterized protein</fullName>
    </submittedName>
</protein>
<keyword evidence="3" id="KW-1185">Reference proteome</keyword>
<dbReference type="OrthoDB" id="5580129at2759"/>
<dbReference type="OMA" id="ITSDWHK"/>